<dbReference type="EMBL" id="BLAE01000006">
    <property type="protein sequence ID" value="GES07377.1"/>
    <property type="molecule type" value="Genomic_DNA"/>
</dbReference>
<dbReference type="Proteomes" id="UP000331127">
    <property type="component" value="Unassembled WGS sequence"/>
</dbReference>
<name>A0A5M3WE88_9ACTN</name>
<organism evidence="1 2">
    <name type="scientific">Acrocarpospora macrocephala</name>
    <dbReference type="NCBI Taxonomy" id="150177"/>
    <lineage>
        <taxon>Bacteria</taxon>
        <taxon>Bacillati</taxon>
        <taxon>Actinomycetota</taxon>
        <taxon>Actinomycetes</taxon>
        <taxon>Streptosporangiales</taxon>
        <taxon>Streptosporangiaceae</taxon>
        <taxon>Acrocarpospora</taxon>
    </lineage>
</organism>
<evidence type="ECO:0000313" key="1">
    <source>
        <dbReference type="EMBL" id="GES07377.1"/>
    </source>
</evidence>
<comment type="caution">
    <text evidence="1">The sequence shown here is derived from an EMBL/GenBank/DDBJ whole genome shotgun (WGS) entry which is preliminary data.</text>
</comment>
<proteinExistence type="predicted"/>
<protein>
    <submittedName>
        <fullName evidence="1">Uncharacterized protein</fullName>
    </submittedName>
</protein>
<dbReference type="AlphaFoldDB" id="A0A5M3WE88"/>
<reference evidence="1 2" key="1">
    <citation type="submission" date="2019-10" db="EMBL/GenBank/DDBJ databases">
        <title>Whole genome shotgun sequence of Acrocarpospora macrocephala NBRC 16266.</title>
        <authorList>
            <person name="Ichikawa N."/>
            <person name="Kimura A."/>
            <person name="Kitahashi Y."/>
            <person name="Komaki H."/>
            <person name="Oguchi A."/>
        </authorList>
    </citation>
    <scope>NUCLEOTIDE SEQUENCE [LARGE SCALE GENOMIC DNA]</scope>
    <source>
        <strain evidence="1 2">NBRC 16266</strain>
    </source>
</reference>
<evidence type="ECO:0000313" key="2">
    <source>
        <dbReference type="Proteomes" id="UP000331127"/>
    </source>
</evidence>
<gene>
    <name evidence="1" type="ORF">Amac_009720</name>
</gene>
<sequence length="90" mass="10205">MDMAKLEWQNVGMEPMTNDEIRAIKADYETALEQAMQQRDERLRAAVTSGRKQADLVRITGMSREAMRQALDPAIREAVRQARTRKGGGQ</sequence>
<accession>A0A5M3WE88</accession>
<keyword evidence="2" id="KW-1185">Reference proteome</keyword>